<dbReference type="CDD" id="cd17782">
    <property type="entry name" value="CBS_pair_MUG70_2"/>
    <property type="match status" value="1"/>
</dbReference>
<dbReference type="InterPro" id="IPR000644">
    <property type="entry name" value="CBS_dom"/>
</dbReference>
<feature type="region of interest" description="Disordered" evidence="4">
    <location>
        <begin position="1"/>
        <end position="93"/>
    </location>
</feature>
<reference evidence="7" key="1">
    <citation type="submission" date="2024-01" db="EMBL/GenBank/DDBJ databases">
        <authorList>
            <person name="Webb A."/>
        </authorList>
    </citation>
    <scope>NUCLEOTIDE SEQUENCE</scope>
    <source>
        <strain evidence="7">Pm1</strain>
    </source>
</reference>
<dbReference type="PANTHER" id="PTHR48108:SF26">
    <property type="entry name" value="CBS DOMAIN-CONTAINING PROTEIN DDB_G0289609"/>
    <property type="match status" value="1"/>
</dbReference>
<evidence type="ECO:0000313" key="7">
    <source>
        <dbReference type="EMBL" id="CAK7940466.1"/>
    </source>
</evidence>
<dbReference type="AlphaFoldDB" id="A0AAV1V1F5"/>
<comment type="caution">
    <text evidence="7">The sequence shown here is derived from an EMBL/GenBank/DDBJ whole genome shotgun (WGS) entry which is preliminary data.</text>
</comment>
<feature type="transmembrane region" description="Helical" evidence="5">
    <location>
        <begin position="564"/>
        <end position="584"/>
    </location>
</feature>
<evidence type="ECO:0000313" key="8">
    <source>
        <dbReference type="Proteomes" id="UP001162060"/>
    </source>
</evidence>
<keyword evidence="5" id="KW-0812">Transmembrane</keyword>
<keyword evidence="3" id="KW-0175">Coiled coil</keyword>
<evidence type="ECO:0000256" key="1">
    <source>
        <dbReference type="ARBA" id="ARBA00022737"/>
    </source>
</evidence>
<feature type="domain" description="CBS" evidence="6">
    <location>
        <begin position="84"/>
        <end position="142"/>
    </location>
</feature>
<evidence type="ECO:0000256" key="5">
    <source>
        <dbReference type="SAM" id="Phobius"/>
    </source>
</evidence>
<feature type="domain" description="CBS" evidence="6">
    <location>
        <begin position="251"/>
        <end position="311"/>
    </location>
</feature>
<organism evidence="7 8">
    <name type="scientific">Peronospora matthiolae</name>
    <dbReference type="NCBI Taxonomy" id="2874970"/>
    <lineage>
        <taxon>Eukaryota</taxon>
        <taxon>Sar</taxon>
        <taxon>Stramenopiles</taxon>
        <taxon>Oomycota</taxon>
        <taxon>Peronosporomycetes</taxon>
        <taxon>Peronosporales</taxon>
        <taxon>Peronosporaceae</taxon>
        <taxon>Peronospora</taxon>
    </lineage>
</organism>
<dbReference type="PANTHER" id="PTHR48108">
    <property type="entry name" value="CBS DOMAIN-CONTAINING PROTEIN CBSX2, CHLOROPLASTIC"/>
    <property type="match status" value="1"/>
</dbReference>
<feature type="compositionally biased region" description="Basic residues" evidence="4">
    <location>
        <begin position="67"/>
        <end position="79"/>
    </location>
</feature>
<protein>
    <recommendedName>
        <fullName evidence="6">CBS domain-containing protein</fullName>
    </recommendedName>
</protein>
<accession>A0AAV1V1F5</accession>
<evidence type="ECO:0000256" key="4">
    <source>
        <dbReference type="SAM" id="MobiDB-lite"/>
    </source>
</evidence>
<dbReference type="Pfam" id="PF00571">
    <property type="entry name" value="CBS"/>
    <property type="match status" value="4"/>
</dbReference>
<keyword evidence="1" id="KW-0677">Repeat</keyword>
<keyword evidence="2" id="KW-0129">CBS domain</keyword>
<dbReference type="Gene3D" id="3.10.580.10">
    <property type="entry name" value="CBS-domain"/>
    <property type="match status" value="2"/>
</dbReference>
<dbReference type="Proteomes" id="UP001162060">
    <property type="component" value="Unassembled WGS sequence"/>
</dbReference>
<dbReference type="InterPro" id="IPR046342">
    <property type="entry name" value="CBS_dom_sf"/>
</dbReference>
<proteinExistence type="predicted"/>
<feature type="compositionally biased region" description="Low complexity" evidence="4">
    <location>
        <begin position="48"/>
        <end position="63"/>
    </location>
</feature>
<keyword evidence="5" id="KW-0472">Membrane</keyword>
<evidence type="ECO:0000256" key="3">
    <source>
        <dbReference type="SAM" id="Coils"/>
    </source>
</evidence>
<dbReference type="SMART" id="SM00116">
    <property type="entry name" value="CBS"/>
    <property type="match status" value="4"/>
</dbReference>
<dbReference type="InterPro" id="IPR051462">
    <property type="entry name" value="CBS_domain-containing"/>
</dbReference>
<feature type="domain" description="CBS" evidence="6">
    <location>
        <begin position="319"/>
        <end position="375"/>
    </location>
</feature>
<sequence>MQRKAKDDARKARPQQLVFSTKKVGRKARDKTRPLPSQSSLEDDPKPAAIQHQSESSASSANAPERARHRSSRSQHRSHSVNSMQPSRALLQGDQSTVAQCVRAMVERETDAALLVDRNGLLTGILTDRDVAVKVVAVGRDPCKTLAHEVMTPGPSCVSASASAIDALKTMISGQFRHLPVTDNDKVVGILDIAKCLYEAITKLEQAYRRSSDRLEETVKKLQDSLDGSSEANLFESLRQKLFLPTLSAIIVHGSEVPVLSPTSSAMDAARLMLIQKTSAVMVCDEANRTVGIFTSKDLMRRVVAMTLQPSQCLLSSVMTPNPQTATLGTTILETLHSMHHGKFLHVPVYDDGSALVGIVDVLQVTHGVVQQMGTFQSVKSDSVQPLWDQFRSSLENANKLSDNTEQDKVISDESSVCVDHPDADGVDIASLVGRQSWSDFQSSAGTSGTGDPATLDESGHVPAVFVYKLADCYGNNHRFMSSAESVKELLVDVQNRLGDSTIRRILYVDDEGDHILLSEDSDLKDAVNRARTWGNKYIRLMVKGSSYNHLAVRRALASNSDTAIGMVVYAAAVAALAGASFFLSRRK</sequence>
<keyword evidence="5" id="KW-1133">Transmembrane helix</keyword>
<gene>
    <name evidence="7" type="ORF">PM001_LOCUS25616</name>
</gene>
<feature type="coiled-coil region" evidence="3">
    <location>
        <begin position="201"/>
        <end position="232"/>
    </location>
</feature>
<dbReference type="PROSITE" id="PS51371">
    <property type="entry name" value="CBS"/>
    <property type="match status" value="4"/>
</dbReference>
<dbReference type="SUPFAM" id="SSF54277">
    <property type="entry name" value="CAD &amp; PB1 domains"/>
    <property type="match status" value="1"/>
</dbReference>
<dbReference type="InterPro" id="IPR000270">
    <property type="entry name" value="PB1_dom"/>
</dbReference>
<dbReference type="SUPFAM" id="SSF54631">
    <property type="entry name" value="CBS-domain pair"/>
    <property type="match status" value="2"/>
</dbReference>
<name>A0AAV1V1F5_9STRA</name>
<dbReference type="Pfam" id="PF00564">
    <property type="entry name" value="PB1"/>
    <property type="match status" value="1"/>
</dbReference>
<evidence type="ECO:0000259" key="6">
    <source>
        <dbReference type="PROSITE" id="PS51371"/>
    </source>
</evidence>
<feature type="domain" description="CBS" evidence="6">
    <location>
        <begin position="151"/>
        <end position="206"/>
    </location>
</feature>
<feature type="compositionally biased region" description="Basic and acidic residues" evidence="4">
    <location>
        <begin position="1"/>
        <end position="11"/>
    </location>
</feature>
<dbReference type="EMBL" id="CAKLBY020000258">
    <property type="protein sequence ID" value="CAK7940466.1"/>
    <property type="molecule type" value="Genomic_DNA"/>
</dbReference>
<evidence type="ECO:0000256" key="2">
    <source>
        <dbReference type="PROSITE-ProRule" id="PRU00703"/>
    </source>
</evidence>